<dbReference type="GeneID" id="66099568"/>
<accession>A0A9P7VQY4</accession>
<organism evidence="1 2">
    <name type="scientific">Guyanagaster necrorhizus</name>
    <dbReference type="NCBI Taxonomy" id="856835"/>
    <lineage>
        <taxon>Eukaryota</taxon>
        <taxon>Fungi</taxon>
        <taxon>Dikarya</taxon>
        <taxon>Basidiomycota</taxon>
        <taxon>Agaricomycotina</taxon>
        <taxon>Agaricomycetes</taxon>
        <taxon>Agaricomycetidae</taxon>
        <taxon>Agaricales</taxon>
        <taxon>Marasmiineae</taxon>
        <taxon>Physalacriaceae</taxon>
        <taxon>Guyanagaster</taxon>
    </lineage>
</organism>
<keyword evidence="2" id="KW-1185">Reference proteome</keyword>
<dbReference type="RefSeq" id="XP_043038687.1">
    <property type="nucleotide sequence ID" value="XM_043177281.1"/>
</dbReference>
<dbReference type="EMBL" id="MU250537">
    <property type="protein sequence ID" value="KAG7445187.1"/>
    <property type="molecule type" value="Genomic_DNA"/>
</dbReference>
<comment type="caution">
    <text evidence="1">The sequence shown here is derived from an EMBL/GenBank/DDBJ whole genome shotgun (WGS) entry which is preliminary data.</text>
</comment>
<dbReference type="AlphaFoldDB" id="A0A9P7VQY4"/>
<sequence length="107" mass="11903">MTSFEATGQRANEYRVCALRALYIIHCPPTITFTTTDPANYPVPSPRYLAIHAPCARASRKVMREREFTTVLVYDGGSAALLEQLLVQSKIEDGDDPEEETIANSIQ</sequence>
<reference evidence="1" key="1">
    <citation type="submission" date="2020-11" db="EMBL/GenBank/DDBJ databases">
        <title>Adaptations for nitrogen fixation in a non-lichenized fungal sporocarp promotes dispersal by wood-feeding termites.</title>
        <authorList>
            <consortium name="DOE Joint Genome Institute"/>
            <person name="Koch R.A."/>
            <person name="Yoon G."/>
            <person name="Arayal U."/>
            <person name="Lail K."/>
            <person name="Amirebrahimi M."/>
            <person name="Labutti K."/>
            <person name="Lipzen A."/>
            <person name="Riley R."/>
            <person name="Barry K."/>
            <person name="Henrissat B."/>
            <person name="Grigoriev I.V."/>
            <person name="Herr J.R."/>
            <person name="Aime M.C."/>
        </authorList>
    </citation>
    <scope>NUCLEOTIDE SEQUENCE</scope>
    <source>
        <strain evidence="1">MCA 3950</strain>
    </source>
</reference>
<gene>
    <name evidence="1" type="ORF">BT62DRAFT_1006872</name>
</gene>
<proteinExistence type="predicted"/>
<name>A0A9P7VQY4_9AGAR</name>
<evidence type="ECO:0000313" key="2">
    <source>
        <dbReference type="Proteomes" id="UP000812287"/>
    </source>
</evidence>
<dbReference type="OrthoDB" id="2104739at2759"/>
<evidence type="ECO:0000313" key="1">
    <source>
        <dbReference type="EMBL" id="KAG7445187.1"/>
    </source>
</evidence>
<protein>
    <submittedName>
        <fullName evidence="1">Uncharacterized protein</fullName>
    </submittedName>
</protein>
<dbReference type="Proteomes" id="UP000812287">
    <property type="component" value="Unassembled WGS sequence"/>
</dbReference>